<dbReference type="SFLD" id="SFLDG01205">
    <property type="entry name" value="AMPS.1"/>
    <property type="match status" value="1"/>
</dbReference>
<dbReference type="PANTHER" id="PTHR11571:SF222">
    <property type="entry name" value="GLUTATHIONE TRANSFERASE"/>
    <property type="match status" value="1"/>
</dbReference>
<dbReference type="AlphaFoldDB" id="A0A9Q0RNJ9"/>
<dbReference type="Proteomes" id="UP001142055">
    <property type="component" value="Chromosome 1"/>
</dbReference>
<dbReference type="GO" id="GO:0004364">
    <property type="term" value="F:glutathione transferase activity"/>
    <property type="evidence" value="ECO:0007669"/>
    <property type="project" value="UniProtKB-EC"/>
</dbReference>
<dbReference type="InterPro" id="IPR010987">
    <property type="entry name" value="Glutathione-S-Trfase_C-like"/>
</dbReference>
<dbReference type="SUPFAM" id="SSF52833">
    <property type="entry name" value="Thioredoxin-like"/>
    <property type="match status" value="1"/>
</dbReference>
<evidence type="ECO:0000256" key="1">
    <source>
        <dbReference type="ARBA" id="ARBA00003701"/>
    </source>
</evidence>
<evidence type="ECO:0000259" key="7">
    <source>
        <dbReference type="PROSITE" id="PS50405"/>
    </source>
</evidence>
<evidence type="ECO:0000256" key="5">
    <source>
        <dbReference type="ARBA" id="ARBA00047960"/>
    </source>
</evidence>
<dbReference type="InterPro" id="IPR036249">
    <property type="entry name" value="Thioredoxin-like_sf"/>
</dbReference>
<dbReference type="EC" id="2.5.1.18" evidence="3"/>
<dbReference type="Gene3D" id="3.40.30.10">
    <property type="entry name" value="Glutaredoxin"/>
    <property type="match status" value="1"/>
</dbReference>
<dbReference type="SFLD" id="SFLDS00019">
    <property type="entry name" value="Glutathione_Transferase_(cytos"/>
    <property type="match status" value="1"/>
</dbReference>
<dbReference type="OMA" id="SIDPHAN"/>
<comment type="similarity">
    <text evidence="2">Belongs to the GST superfamily. Mu family.</text>
</comment>
<dbReference type="GO" id="GO:0006749">
    <property type="term" value="P:glutathione metabolic process"/>
    <property type="evidence" value="ECO:0007669"/>
    <property type="project" value="TreeGrafter"/>
</dbReference>
<protein>
    <recommendedName>
        <fullName evidence="3">glutathione transferase</fullName>
        <ecNumber evidence="3">2.5.1.18</ecNumber>
    </recommendedName>
</protein>
<dbReference type="InterPro" id="IPR004045">
    <property type="entry name" value="Glutathione_S-Trfase_N"/>
</dbReference>
<dbReference type="Gene3D" id="1.20.1050.10">
    <property type="match status" value="1"/>
</dbReference>
<feature type="domain" description="GST N-terminal" evidence="6">
    <location>
        <begin position="2"/>
        <end position="92"/>
    </location>
</feature>
<dbReference type="Pfam" id="PF14497">
    <property type="entry name" value="GST_C_3"/>
    <property type="match status" value="1"/>
</dbReference>
<keyword evidence="4" id="KW-0808">Transferase</keyword>
<dbReference type="CDD" id="cd03075">
    <property type="entry name" value="GST_N_Mu"/>
    <property type="match status" value="1"/>
</dbReference>
<proteinExistence type="inferred from homology"/>
<evidence type="ECO:0000256" key="3">
    <source>
        <dbReference type="ARBA" id="ARBA00012452"/>
    </source>
</evidence>
<dbReference type="InterPro" id="IPR040079">
    <property type="entry name" value="Glutathione_S-Trfase"/>
</dbReference>
<comment type="function">
    <text evidence="1">Conjugation of reduced glutathione to a wide number of exogenous and endogenous hydrophobic electrophiles.</text>
</comment>
<sequence length="236" mass="27377">MAPIKIGYWDIRGLAEPIRMLLKHLNIEFEEKRYGFGNESEASFPNLDEWLAEKFTLGLDFPNLPYLIDGDFKMTESVAILKRLARANGMIATTEPALSYSEMIEAMIIDIRNRLINVVYAENLGTPEEFEQKLVALREPLETSLGQLEAFFQKHGSQWVAGNQLTYVDFMAYEYLDWYRVFAKSTPIFEKLPKVSDYMKRFEELPSLKEYIASDEHRSVGCLSPFARIGHRWVKE</sequence>
<accession>A0A9Q0RNJ9</accession>
<organism evidence="8 9">
    <name type="scientific">Blomia tropicalis</name>
    <name type="common">Mite</name>
    <dbReference type="NCBI Taxonomy" id="40697"/>
    <lineage>
        <taxon>Eukaryota</taxon>
        <taxon>Metazoa</taxon>
        <taxon>Ecdysozoa</taxon>
        <taxon>Arthropoda</taxon>
        <taxon>Chelicerata</taxon>
        <taxon>Arachnida</taxon>
        <taxon>Acari</taxon>
        <taxon>Acariformes</taxon>
        <taxon>Sarcoptiformes</taxon>
        <taxon>Astigmata</taxon>
        <taxon>Glycyphagoidea</taxon>
        <taxon>Echimyopodidae</taxon>
        <taxon>Blomia</taxon>
    </lineage>
</organism>
<dbReference type="PROSITE" id="PS50405">
    <property type="entry name" value="GST_CTER"/>
    <property type="match status" value="1"/>
</dbReference>
<evidence type="ECO:0000313" key="9">
    <source>
        <dbReference type="Proteomes" id="UP001142055"/>
    </source>
</evidence>
<evidence type="ECO:0000259" key="6">
    <source>
        <dbReference type="PROSITE" id="PS50404"/>
    </source>
</evidence>
<dbReference type="SFLD" id="SFLDG00363">
    <property type="entry name" value="AMPS_(cytGST):_Alpha-__Mu-__Pi"/>
    <property type="match status" value="1"/>
</dbReference>
<comment type="catalytic activity">
    <reaction evidence="5">
        <text>RX + glutathione = an S-substituted glutathione + a halide anion + H(+)</text>
        <dbReference type="Rhea" id="RHEA:16437"/>
        <dbReference type="ChEBI" id="CHEBI:15378"/>
        <dbReference type="ChEBI" id="CHEBI:16042"/>
        <dbReference type="ChEBI" id="CHEBI:17792"/>
        <dbReference type="ChEBI" id="CHEBI:57925"/>
        <dbReference type="ChEBI" id="CHEBI:90779"/>
        <dbReference type="EC" id="2.5.1.18"/>
    </reaction>
</comment>
<dbReference type="PANTHER" id="PTHR11571">
    <property type="entry name" value="GLUTATHIONE S-TRANSFERASE"/>
    <property type="match status" value="1"/>
</dbReference>
<comment type="caution">
    <text evidence="8">The sequence shown here is derived from an EMBL/GenBank/DDBJ whole genome shotgun (WGS) entry which is preliminary data.</text>
</comment>
<dbReference type="InterPro" id="IPR004046">
    <property type="entry name" value="GST_C"/>
</dbReference>
<keyword evidence="9" id="KW-1185">Reference proteome</keyword>
<name>A0A9Q0RNJ9_BLOTA</name>
<dbReference type="Pfam" id="PF02798">
    <property type="entry name" value="GST_N"/>
    <property type="match status" value="1"/>
</dbReference>
<dbReference type="InterPro" id="IPR050213">
    <property type="entry name" value="GST_superfamily"/>
</dbReference>
<feature type="domain" description="GST C-terminal" evidence="7">
    <location>
        <begin position="94"/>
        <end position="223"/>
    </location>
</feature>
<dbReference type="PROSITE" id="PS50404">
    <property type="entry name" value="GST_NTER"/>
    <property type="match status" value="1"/>
</dbReference>
<dbReference type="SUPFAM" id="SSF47616">
    <property type="entry name" value="GST C-terminal domain-like"/>
    <property type="match status" value="1"/>
</dbReference>
<dbReference type="InterPro" id="IPR036282">
    <property type="entry name" value="Glutathione-S-Trfase_C_sf"/>
</dbReference>
<evidence type="ECO:0000256" key="4">
    <source>
        <dbReference type="ARBA" id="ARBA00022679"/>
    </source>
</evidence>
<evidence type="ECO:0000313" key="8">
    <source>
        <dbReference type="EMBL" id="KAJ6222488.1"/>
    </source>
</evidence>
<evidence type="ECO:0000256" key="2">
    <source>
        <dbReference type="ARBA" id="ARBA00005861"/>
    </source>
</evidence>
<gene>
    <name evidence="8" type="ORF">RDWZM_001033</name>
</gene>
<reference evidence="8" key="1">
    <citation type="submission" date="2022-12" db="EMBL/GenBank/DDBJ databases">
        <title>Genome assemblies of Blomia tropicalis.</title>
        <authorList>
            <person name="Cui Y."/>
        </authorList>
    </citation>
    <scope>NUCLEOTIDE SEQUENCE</scope>
    <source>
        <tissue evidence="8">Adult mites</tissue>
    </source>
</reference>
<dbReference type="EMBL" id="JAPWDV010000001">
    <property type="protein sequence ID" value="KAJ6222488.1"/>
    <property type="molecule type" value="Genomic_DNA"/>
</dbReference>